<evidence type="ECO:0000313" key="3">
    <source>
        <dbReference type="Proteomes" id="UP000234275"/>
    </source>
</evidence>
<keyword evidence="1" id="KW-1133">Transmembrane helix</keyword>
<gene>
    <name evidence="2" type="ORF">P170DRAFT_14891</name>
</gene>
<keyword evidence="1" id="KW-0472">Membrane</keyword>
<reference evidence="2 3" key="1">
    <citation type="submission" date="2016-12" db="EMBL/GenBank/DDBJ databases">
        <title>The genomes of Aspergillus section Nigri reveals drivers in fungal speciation.</title>
        <authorList>
            <consortium name="DOE Joint Genome Institute"/>
            <person name="Vesth T.C."/>
            <person name="Nybo J."/>
            <person name="Theobald S."/>
            <person name="Brandl J."/>
            <person name="Frisvad J.C."/>
            <person name="Nielsen K.F."/>
            <person name="Lyhne E.K."/>
            <person name="Kogle M.E."/>
            <person name="Kuo A."/>
            <person name="Riley R."/>
            <person name="Clum A."/>
            <person name="Nolan M."/>
            <person name="Lipzen A."/>
            <person name="Salamov A."/>
            <person name="Henrissat B."/>
            <person name="Wiebenga A."/>
            <person name="De Vries R.P."/>
            <person name="Grigoriev I.V."/>
            <person name="Mortensen U.H."/>
            <person name="Andersen M.R."/>
            <person name="Baker S.E."/>
        </authorList>
    </citation>
    <scope>NUCLEOTIDE SEQUENCE [LARGE SCALE GENOMIC DNA]</scope>
    <source>
        <strain evidence="2 3">IBT 23096</strain>
    </source>
</reference>
<dbReference type="RefSeq" id="XP_024709651.1">
    <property type="nucleotide sequence ID" value="XM_024842509.1"/>
</dbReference>
<feature type="transmembrane region" description="Helical" evidence="1">
    <location>
        <begin position="20"/>
        <end position="37"/>
    </location>
</feature>
<feature type="transmembrane region" description="Helical" evidence="1">
    <location>
        <begin position="49"/>
        <end position="69"/>
    </location>
</feature>
<dbReference type="Proteomes" id="UP000234275">
    <property type="component" value="Unassembled WGS sequence"/>
</dbReference>
<sequence length="82" mass="9395">MLPSKYTYTQDTPSNFHASWLLFCFFLNFKTFFVSAFDTMNLVDRIGVYLCPFISACLFLILYIIVAIISSPVDDLHLIGIT</sequence>
<dbReference type="VEuPathDB" id="FungiDB:P170DRAFT_14891"/>
<keyword evidence="1" id="KW-0812">Transmembrane</keyword>
<dbReference type="EMBL" id="MSFO01000001">
    <property type="protein sequence ID" value="PLB54349.1"/>
    <property type="molecule type" value="Genomic_DNA"/>
</dbReference>
<dbReference type="AlphaFoldDB" id="A0A2I2GNB9"/>
<comment type="caution">
    <text evidence="2">The sequence shown here is derived from an EMBL/GenBank/DDBJ whole genome shotgun (WGS) entry which is preliminary data.</text>
</comment>
<organism evidence="2 3">
    <name type="scientific">Aspergillus steynii IBT 23096</name>
    <dbReference type="NCBI Taxonomy" id="1392250"/>
    <lineage>
        <taxon>Eukaryota</taxon>
        <taxon>Fungi</taxon>
        <taxon>Dikarya</taxon>
        <taxon>Ascomycota</taxon>
        <taxon>Pezizomycotina</taxon>
        <taxon>Eurotiomycetes</taxon>
        <taxon>Eurotiomycetidae</taxon>
        <taxon>Eurotiales</taxon>
        <taxon>Aspergillaceae</taxon>
        <taxon>Aspergillus</taxon>
        <taxon>Aspergillus subgen. Circumdati</taxon>
    </lineage>
</organism>
<proteinExistence type="predicted"/>
<dbReference type="GeneID" id="36550206"/>
<evidence type="ECO:0000256" key="1">
    <source>
        <dbReference type="SAM" id="Phobius"/>
    </source>
</evidence>
<name>A0A2I2GNB9_9EURO</name>
<keyword evidence="3" id="KW-1185">Reference proteome</keyword>
<accession>A0A2I2GNB9</accession>
<protein>
    <submittedName>
        <fullName evidence="2">Uncharacterized protein</fullName>
    </submittedName>
</protein>
<evidence type="ECO:0000313" key="2">
    <source>
        <dbReference type="EMBL" id="PLB54349.1"/>
    </source>
</evidence>